<evidence type="ECO:0000313" key="2">
    <source>
        <dbReference type="Proteomes" id="UP000284338"/>
    </source>
</evidence>
<keyword evidence="2" id="KW-1185">Reference proteome</keyword>
<proteinExistence type="predicted"/>
<comment type="caution">
    <text evidence="1">The sequence shown here is derived from an EMBL/GenBank/DDBJ whole genome shotgun (WGS) entry which is preliminary data.</text>
</comment>
<dbReference type="AlphaFoldDB" id="A0AA93BZP9"/>
<evidence type="ECO:0000313" key="1">
    <source>
        <dbReference type="EMBL" id="RJF58061.1"/>
    </source>
</evidence>
<accession>A0AA93BZP9</accession>
<dbReference type="RefSeq" id="WP_119803297.1">
    <property type="nucleotide sequence ID" value="NZ_QYYG01000001.1"/>
</dbReference>
<sequence length="78" mass="8736">MAEAIAGKSAKEIIEPFKGYNFVDDHGHRLELCDDLIYLINLMGIPTSKRLLTQDKIKELATFAAKDGQPVYIIATDR</sequence>
<dbReference type="Proteomes" id="UP000284338">
    <property type="component" value="Unassembled WGS sequence"/>
</dbReference>
<gene>
    <name evidence="1" type="ORF">D4100_04660</name>
</gene>
<organism evidence="1 2">
    <name type="scientific">Serratia inhibens</name>
    <dbReference type="NCBI Taxonomy" id="2338073"/>
    <lineage>
        <taxon>Bacteria</taxon>
        <taxon>Pseudomonadati</taxon>
        <taxon>Pseudomonadota</taxon>
        <taxon>Gammaproteobacteria</taxon>
        <taxon>Enterobacterales</taxon>
        <taxon>Yersiniaceae</taxon>
        <taxon>Serratia</taxon>
    </lineage>
</organism>
<protein>
    <submittedName>
        <fullName evidence="1">Uncharacterized protein</fullName>
    </submittedName>
</protein>
<name>A0AA93BZP9_9GAMM</name>
<reference evidence="1 2" key="1">
    <citation type="submission" date="2018-09" db="EMBL/GenBank/DDBJ databases">
        <title>Draft genome of a novel serratia sp. strain with antifungal activity.</title>
        <authorList>
            <person name="Dichmann S.I."/>
            <person name="Park B.P."/>
            <person name="Pathiraja D."/>
            <person name="Choi I.-G."/>
            <person name="Stougaard P."/>
            <person name="Hennessy R.C."/>
        </authorList>
    </citation>
    <scope>NUCLEOTIDE SEQUENCE [LARGE SCALE GENOMIC DNA]</scope>
    <source>
        <strain evidence="1 2">S40</strain>
    </source>
</reference>
<dbReference type="EMBL" id="QYYG01000001">
    <property type="protein sequence ID" value="RJF58061.1"/>
    <property type="molecule type" value="Genomic_DNA"/>
</dbReference>